<dbReference type="InterPro" id="IPR037682">
    <property type="entry name" value="TonB_C"/>
</dbReference>
<evidence type="ECO:0000256" key="9">
    <source>
        <dbReference type="ARBA" id="ARBA00023136"/>
    </source>
</evidence>
<dbReference type="GO" id="GO:0055085">
    <property type="term" value="P:transmembrane transport"/>
    <property type="evidence" value="ECO:0007669"/>
    <property type="project" value="InterPro"/>
</dbReference>
<feature type="transmembrane region" description="Helical" evidence="10">
    <location>
        <begin position="21"/>
        <end position="43"/>
    </location>
</feature>
<evidence type="ECO:0000256" key="8">
    <source>
        <dbReference type="ARBA" id="ARBA00022989"/>
    </source>
</evidence>
<evidence type="ECO:0000256" key="4">
    <source>
        <dbReference type="ARBA" id="ARBA00022475"/>
    </source>
</evidence>
<name>A0A1E7R9Y4_9GAMM</name>
<dbReference type="Proteomes" id="UP000185895">
    <property type="component" value="Unassembled WGS sequence"/>
</dbReference>
<dbReference type="PROSITE" id="PS52015">
    <property type="entry name" value="TONB_CTD"/>
    <property type="match status" value="1"/>
</dbReference>
<evidence type="ECO:0000256" key="10">
    <source>
        <dbReference type="SAM" id="Phobius"/>
    </source>
</evidence>
<evidence type="ECO:0000259" key="11">
    <source>
        <dbReference type="PROSITE" id="PS52015"/>
    </source>
</evidence>
<dbReference type="GO" id="GO:0098797">
    <property type="term" value="C:plasma membrane protein complex"/>
    <property type="evidence" value="ECO:0007669"/>
    <property type="project" value="TreeGrafter"/>
</dbReference>
<dbReference type="STRING" id="1262585.BJI46_12555"/>
<sequence>MQFWPSFNFTRISRKWWQDPVFLLALGLAVICHAILLSIHFVVNHSPEASVKDVTVAVHLTPEKIEKADLLAQANQKGDGELKQVHAQTTPIPLNAPDSSMGEEEQQMLEQLAQKQQLSFEERMLMTTLSWQKQQQQQQRKKQQDEIQSQRQARAAMIASIEAQYAQRQQIYSKQQRIKTVTGISAKQDASAAYLDRFRQKVEMFGNRYYPDAARQQDLSGEVRLMVIINSQGGLRALHLLDSSGNPILDEAAKASVRKAMPFGAFDAGMKGISELRIVRTWRFDAQNSVFSVH</sequence>
<keyword evidence="7" id="KW-0653">Protein transport</keyword>
<comment type="caution">
    <text evidence="12">The sequence shown here is derived from an EMBL/GenBank/DDBJ whole genome shotgun (WGS) entry which is preliminary data.</text>
</comment>
<proteinExistence type="inferred from homology"/>
<keyword evidence="13" id="KW-1185">Reference proteome</keyword>
<accession>A0A1E7R9Y4</accession>
<dbReference type="OrthoDB" id="9803361at2"/>
<evidence type="ECO:0000256" key="2">
    <source>
        <dbReference type="ARBA" id="ARBA00006555"/>
    </source>
</evidence>
<dbReference type="PANTHER" id="PTHR33446">
    <property type="entry name" value="PROTEIN TONB-RELATED"/>
    <property type="match status" value="1"/>
</dbReference>
<reference evidence="12 13" key="1">
    <citation type="submission" date="2016-09" db="EMBL/GenBank/DDBJ databases">
        <authorList>
            <person name="Capua I."/>
            <person name="De Benedictis P."/>
            <person name="Joannis T."/>
            <person name="Lombin L.H."/>
            <person name="Cattoli G."/>
        </authorList>
    </citation>
    <scope>NUCLEOTIDE SEQUENCE [LARGE SCALE GENOMIC DNA]</scope>
    <source>
        <strain evidence="12 13">ANC 4671</strain>
    </source>
</reference>
<keyword evidence="3" id="KW-0813">Transport</keyword>
<gene>
    <name evidence="12" type="ORF">BJI46_12555</name>
</gene>
<dbReference type="PANTHER" id="PTHR33446:SF11">
    <property type="entry name" value="TONB3"/>
    <property type="match status" value="1"/>
</dbReference>
<dbReference type="GO" id="GO:0031992">
    <property type="term" value="F:energy transducer activity"/>
    <property type="evidence" value="ECO:0007669"/>
    <property type="project" value="TreeGrafter"/>
</dbReference>
<dbReference type="EMBL" id="MKKK01000022">
    <property type="protein sequence ID" value="OEY96150.1"/>
    <property type="molecule type" value="Genomic_DNA"/>
</dbReference>
<keyword evidence="5" id="KW-0997">Cell inner membrane</keyword>
<evidence type="ECO:0000313" key="12">
    <source>
        <dbReference type="EMBL" id="OEY96150.1"/>
    </source>
</evidence>
<keyword evidence="4" id="KW-1003">Cell membrane</keyword>
<evidence type="ECO:0000256" key="7">
    <source>
        <dbReference type="ARBA" id="ARBA00022927"/>
    </source>
</evidence>
<dbReference type="SUPFAM" id="SSF74653">
    <property type="entry name" value="TolA/TonB C-terminal domain"/>
    <property type="match status" value="1"/>
</dbReference>
<dbReference type="InterPro" id="IPR006260">
    <property type="entry name" value="TonB/TolA_C"/>
</dbReference>
<dbReference type="InterPro" id="IPR051045">
    <property type="entry name" value="TonB-dependent_transducer"/>
</dbReference>
<protein>
    <submittedName>
        <fullName evidence="12">Energy transducer TonB</fullName>
    </submittedName>
</protein>
<dbReference type="Gene3D" id="3.30.1150.10">
    <property type="match status" value="1"/>
</dbReference>
<dbReference type="NCBIfam" id="TIGR01352">
    <property type="entry name" value="tonB_Cterm"/>
    <property type="match status" value="1"/>
</dbReference>
<feature type="domain" description="TonB C-terminal" evidence="11">
    <location>
        <begin position="195"/>
        <end position="291"/>
    </location>
</feature>
<keyword evidence="8 10" id="KW-1133">Transmembrane helix</keyword>
<dbReference type="Pfam" id="PF03544">
    <property type="entry name" value="TonB_C"/>
    <property type="match status" value="1"/>
</dbReference>
<dbReference type="AlphaFoldDB" id="A0A1E7R9Y4"/>
<organism evidence="12 13">
    <name type="scientific">Acinetobacter qingfengensis</name>
    <dbReference type="NCBI Taxonomy" id="1262585"/>
    <lineage>
        <taxon>Bacteria</taxon>
        <taxon>Pseudomonadati</taxon>
        <taxon>Pseudomonadota</taxon>
        <taxon>Gammaproteobacteria</taxon>
        <taxon>Moraxellales</taxon>
        <taxon>Moraxellaceae</taxon>
        <taxon>Acinetobacter</taxon>
    </lineage>
</organism>
<keyword evidence="6 10" id="KW-0812">Transmembrane</keyword>
<evidence type="ECO:0000256" key="3">
    <source>
        <dbReference type="ARBA" id="ARBA00022448"/>
    </source>
</evidence>
<evidence type="ECO:0000256" key="6">
    <source>
        <dbReference type="ARBA" id="ARBA00022692"/>
    </source>
</evidence>
<evidence type="ECO:0000313" key="13">
    <source>
        <dbReference type="Proteomes" id="UP000185895"/>
    </source>
</evidence>
<comment type="subcellular location">
    <subcellularLocation>
        <location evidence="1">Cell inner membrane</location>
        <topology evidence="1">Single-pass membrane protein</topology>
        <orientation evidence="1">Periplasmic side</orientation>
    </subcellularLocation>
</comment>
<evidence type="ECO:0000256" key="5">
    <source>
        <dbReference type="ARBA" id="ARBA00022519"/>
    </source>
</evidence>
<keyword evidence="9 10" id="KW-0472">Membrane</keyword>
<dbReference type="GO" id="GO:0015031">
    <property type="term" value="P:protein transport"/>
    <property type="evidence" value="ECO:0007669"/>
    <property type="project" value="UniProtKB-KW"/>
</dbReference>
<evidence type="ECO:0000256" key="1">
    <source>
        <dbReference type="ARBA" id="ARBA00004383"/>
    </source>
</evidence>
<comment type="similarity">
    <text evidence="2">Belongs to the TonB family.</text>
</comment>